<protein>
    <submittedName>
        <fullName evidence="3">Rubredoxin_C domain-containing protein</fullName>
    </submittedName>
</protein>
<name>A0A0N4Z5F7_PARTI</name>
<feature type="compositionally biased region" description="Basic residues" evidence="1">
    <location>
        <begin position="87"/>
        <end position="100"/>
    </location>
</feature>
<evidence type="ECO:0000256" key="1">
    <source>
        <dbReference type="SAM" id="MobiDB-lite"/>
    </source>
</evidence>
<evidence type="ECO:0000313" key="2">
    <source>
        <dbReference type="Proteomes" id="UP000038045"/>
    </source>
</evidence>
<evidence type="ECO:0000313" key="3">
    <source>
        <dbReference type="WBParaSite" id="PTRK_0000233700.1"/>
    </source>
</evidence>
<feature type="region of interest" description="Disordered" evidence="1">
    <location>
        <begin position="61"/>
        <end position="233"/>
    </location>
</feature>
<keyword evidence="2" id="KW-1185">Reference proteome</keyword>
<dbReference type="Proteomes" id="UP000038045">
    <property type="component" value="Unplaced"/>
</dbReference>
<proteinExistence type="predicted"/>
<organism evidence="2 3">
    <name type="scientific">Parastrongyloides trichosuri</name>
    <name type="common">Possum-specific nematode worm</name>
    <dbReference type="NCBI Taxonomy" id="131310"/>
    <lineage>
        <taxon>Eukaryota</taxon>
        <taxon>Metazoa</taxon>
        <taxon>Ecdysozoa</taxon>
        <taxon>Nematoda</taxon>
        <taxon>Chromadorea</taxon>
        <taxon>Rhabditida</taxon>
        <taxon>Tylenchina</taxon>
        <taxon>Panagrolaimomorpha</taxon>
        <taxon>Strongyloidoidea</taxon>
        <taxon>Strongyloididae</taxon>
        <taxon>Parastrongyloides</taxon>
    </lineage>
</organism>
<sequence>MNLAVALGAAPDHAFRPQGVFAQFVDGGVIVVVDLVGQRQVGRIEDARLAAHEVQEARGLFDAQPGKSGRGAPGCSRPCLPTTGRVRAVHGRRGGRRGRPGRAAGYAEDDRSGRGPAPVGWAGRPGQARADGRDRAGREGGSLGTQLLEHEGDRSGRGPARAGWTGRPGPARADGWDRAGREGGSLGTQLLEHESRRGRAQGAELPGGGYGGRRRRTEKGGIAVPLEEGGRRG</sequence>
<dbReference type="AlphaFoldDB" id="A0A0N4Z5F7"/>
<reference evidence="3" key="1">
    <citation type="submission" date="2017-02" db="UniProtKB">
        <authorList>
            <consortium name="WormBaseParasite"/>
        </authorList>
    </citation>
    <scope>IDENTIFICATION</scope>
</reference>
<accession>A0A0N4Z5F7</accession>
<dbReference type="WBParaSite" id="PTRK_0000233700.1">
    <property type="protein sequence ID" value="PTRK_0000233700.1"/>
    <property type="gene ID" value="PTRK_0000233700"/>
</dbReference>